<organism evidence="3 4">
    <name type="scientific">Shewanella dokdonensis</name>
    <dbReference type="NCBI Taxonomy" id="712036"/>
    <lineage>
        <taxon>Bacteria</taxon>
        <taxon>Pseudomonadati</taxon>
        <taxon>Pseudomonadota</taxon>
        <taxon>Gammaproteobacteria</taxon>
        <taxon>Alteromonadales</taxon>
        <taxon>Shewanellaceae</taxon>
        <taxon>Shewanella</taxon>
    </lineage>
</organism>
<keyword evidence="4" id="KW-1185">Reference proteome</keyword>
<evidence type="ECO:0000256" key="1">
    <source>
        <dbReference type="PROSITE-ProRule" id="PRU00169"/>
    </source>
</evidence>
<evidence type="ECO:0000259" key="2">
    <source>
        <dbReference type="PROSITE" id="PS50110"/>
    </source>
</evidence>
<dbReference type="InterPro" id="IPR011006">
    <property type="entry name" value="CheY-like_superfamily"/>
</dbReference>
<reference evidence="3 4" key="1">
    <citation type="journal article" date="2012" name="Int. J. Syst. Evol. Microbiol.">
        <title>Shewanella dokdonensis sp. nov., isolated from seawater.</title>
        <authorList>
            <person name="Sung H.R."/>
            <person name="Yoon J.H."/>
            <person name="Ghim S.Y."/>
        </authorList>
    </citation>
    <scope>NUCLEOTIDE SEQUENCE [LARGE SCALE GENOMIC DNA]</scope>
    <source>
        <strain evidence="3 4">DSM 23626</strain>
    </source>
</reference>
<dbReference type="InterPro" id="IPR036457">
    <property type="entry name" value="PPM-type-like_dom_sf"/>
</dbReference>
<protein>
    <submittedName>
        <fullName evidence="3">Response regulator</fullName>
    </submittedName>
</protein>
<sequence>MALETLNILLVEDDPVFRDVLSSFLRTRGALVSEAEDGREGLELFAKKRFDIILADLNMPNMDGLTMLRHIYKSGSQIPSIILSGNQRMALVTEALRLGASDYLVKPLSDLHAVEYAINQCLASVGASQSVLDENIDELSYLELNEHLALLEQNTEAAKCVQQQLFPGSTIDYPSIHVDYTLMTHKRVSPYFIDSAMVGNEHFIMYMAHFHPEDNRAAFACVLLKSFVNQKVKDCNNRLDDIVTHPQVMLKYLNERLVNAGLDLYCDIIYVALHLTHKELQVAQAGRGLRCYLRHGAELTRLALADSMQLGLFAWGQPSMQSRQLNGDDTLCLVTGIPKHKHMLMANDFQGLVYTPDMVEGGFVQMKVTE</sequence>
<dbReference type="PANTHER" id="PTHR43228:SF1">
    <property type="entry name" value="TWO-COMPONENT RESPONSE REGULATOR ARR22"/>
    <property type="match status" value="1"/>
</dbReference>
<dbReference type="Gene3D" id="3.40.50.2300">
    <property type="match status" value="1"/>
</dbReference>
<keyword evidence="1" id="KW-0597">Phosphoprotein</keyword>
<evidence type="ECO:0000313" key="4">
    <source>
        <dbReference type="Proteomes" id="UP000676428"/>
    </source>
</evidence>
<dbReference type="Gene3D" id="3.60.40.10">
    <property type="entry name" value="PPM-type phosphatase domain"/>
    <property type="match status" value="1"/>
</dbReference>
<accession>A0ABX8DGB7</accession>
<dbReference type="SUPFAM" id="SSF52172">
    <property type="entry name" value="CheY-like"/>
    <property type="match status" value="1"/>
</dbReference>
<dbReference type="Pfam" id="PF00072">
    <property type="entry name" value="Response_reg"/>
    <property type="match status" value="1"/>
</dbReference>
<proteinExistence type="predicted"/>
<gene>
    <name evidence="3" type="ORF">KHX94_02930</name>
</gene>
<dbReference type="SMART" id="SM00448">
    <property type="entry name" value="REC"/>
    <property type="match status" value="1"/>
</dbReference>
<dbReference type="InterPro" id="IPR001789">
    <property type="entry name" value="Sig_transdc_resp-reg_receiver"/>
</dbReference>
<feature type="domain" description="Response regulatory" evidence="2">
    <location>
        <begin position="7"/>
        <end position="121"/>
    </location>
</feature>
<dbReference type="Proteomes" id="UP000676428">
    <property type="component" value="Chromosome"/>
</dbReference>
<dbReference type="RefSeq" id="WP_213682301.1">
    <property type="nucleotide sequence ID" value="NZ_CP074572.1"/>
</dbReference>
<dbReference type="PANTHER" id="PTHR43228">
    <property type="entry name" value="TWO-COMPONENT RESPONSE REGULATOR"/>
    <property type="match status" value="1"/>
</dbReference>
<name>A0ABX8DGB7_9GAMM</name>
<dbReference type="EMBL" id="CP074572">
    <property type="protein sequence ID" value="QVK23683.1"/>
    <property type="molecule type" value="Genomic_DNA"/>
</dbReference>
<feature type="modified residue" description="4-aspartylphosphate" evidence="1">
    <location>
        <position position="56"/>
    </location>
</feature>
<dbReference type="PROSITE" id="PS50110">
    <property type="entry name" value="RESPONSE_REGULATORY"/>
    <property type="match status" value="1"/>
</dbReference>
<dbReference type="InterPro" id="IPR052048">
    <property type="entry name" value="ST_Response_Regulator"/>
</dbReference>
<evidence type="ECO:0000313" key="3">
    <source>
        <dbReference type="EMBL" id="QVK23683.1"/>
    </source>
</evidence>